<evidence type="ECO:0000313" key="1">
    <source>
        <dbReference type="EMBL" id="ELR68328.1"/>
    </source>
</evidence>
<name>L8JJC1_9BACT</name>
<sequence length="205" mass="23542">MRQRKVNNLIFDLGGVIINLSIQKTIDELAKLGGKTPDFIKEQYLHHDEFKKYETGAIGDDEFRSFLRGLLSFYGPDADIDSAWNAMILDIPAERLSMLKRLQHDHQVMLLSNTNTIHMNRVREVLAVHGTDSFDPYFHKQYYSHLINKRKPDAEIYQMVLEENNIDAEDALFIDDNADNIKGAANLGIQVLHVTSSETLTNFFE</sequence>
<dbReference type="GO" id="GO:0016787">
    <property type="term" value="F:hydrolase activity"/>
    <property type="evidence" value="ECO:0007669"/>
    <property type="project" value="UniProtKB-KW"/>
</dbReference>
<dbReference type="Pfam" id="PF00702">
    <property type="entry name" value="Hydrolase"/>
    <property type="match status" value="1"/>
</dbReference>
<organism evidence="1 2">
    <name type="scientific">Fulvivirga imtechensis AK7</name>
    <dbReference type="NCBI Taxonomy" id="1237149"/>
    <lineage>
        <taxon>Bacteria</taxon>
        <taxon>Pseudomonadati</taxon>
        <taxon>Bacteroidota</taxon>
        <taxon>Cytophagia</taxon>
        <taxon>Cytophagales</taxon>
        <taxon>Fulvivirgaceae</taxon>
        <taxon>Fulvivirga</taxon>
    </lineage>
</organism>
<dbReference type="EMBL" id="AMZN01000121">
    <property type="protein sequence ID" value="ELR68328.1"/>
    <property type="molecule type" value="Genomic_DNA"/>
</dbReference>
<dbReference type="SFLD" id="SFLDS00003">
    <property type="entry name" value="Haloacid_Dehalogenase"/>
    <property type="match status" value="1"/>
</dbReference>
<dbReference type="NCBIfam" id="TIGR01509">
    <property type="entry name" value="HAD-SF-IA-v3"/>
    <property type="match status" value="1"/>
</dbReference>
<dbReference type="PANTHER" id="PTHR43611:SF3">
    <property type="entry name" value="FLAVIN MONONUCLEOTIDE HYDROLASE 1, CHLOROPLATIC"/>
    <property type="match status" value="1"/>
</dbReference>
<dbReference type="SUPFAM" id="SSF56784">
    <property type="entry name" value="HAD-like"/>
    <property type="match status" value="1"/>
</dbReference>
<dbReference type="Gene3D" id="1.10.150.240">
    <property type="entry name" value="Putative phosphatase, domain 2"/>
    <property type="match status" value="1"/>
</dbReference>
<protein>
    <submittedName>
        <fullName evidence="1">Haloacid dehalogenase-like hydrolase</fullName>
    </submittedName>
</protein>
<dbReference type="InterPro" id="IPR006439">
    <property type="entry name" value="HAD-SF_hydro_IA"/>
</dbReference>
<dbReference type="PRINTS" id="PR00413">
    <property type="entry name" value="HADHALOGNASE"/>
</dbReference>
<dbReference type="STRING" id="1237149.C900_00516"/>
<dbReference type="AlphaFoldDB" id="L8JJC1"/>
<proteinExistence type="predicted"/>
<dbReference type="OrthoDB" id="9797415at2"/>
<accession>L8JJC1</accession>
<dbReference type="RefSeq" id="WP_009583398.1">
    <property type="nucleotide sequence ID" value="NZ_AMZN01000121.1"/>
</dbReference>
<reference evidence="1 2" key="1">
    <citation type="submission" date="2012-12" db="EMBL/GenBank/DDBJ databases">
        <title>Genome assembly of Fulvivirga imtechensis AK7.</title>
        <authorList>
            <person name="Nupur N."/>
            <person name="Khatri I."/>
            <person name="Kumar R."/>
            <person name="Subramanian S."/>
            <person name="Pinnaka A."/>
        </authorList>
    </citation>
    <scope>NUCLEOTIDE SEQUENCE [LARGE SCALE GENOMIC DNA]</scope>
    <source>
        <strain evidence="1 2">AK7</strain>
    </source>
</reference>
<dbReference type="SFLD" id="SFLDG01129">
    <property type="entry name" value="C1.5:_HAD__Beta-PGM__Phosphata"/>
    <property type="match status" value="1"/>
</dbReference>
<dbReference type="CDD" id="cd02603">
    <property type="entry name" value="HAD_sEH-N_like"/>
    <property type="match status" value="1"/>
</dbReference>
<dbReference type="Gene3D" id="3.40.50.1000">
    <property type="entry name" value="HAD superfamily/HAD-like"/>
    <property type="match status" value="1"/>
</dbReference>
<evidence type="ECO:0000313" key="2">
    <source>
        <dbReference type="Proteomes" id="UP000011135"/>
    </source>
</evidence>
<dbReference type="PANTHER" id="PTHR43611">
    <property type="entry name" value="ALPHA-D-GLUCOSE 1-PHOSPHATE PHOSPHATASE"/>
    <property type="match status" value="1"/>
</dbReference>
<keyword evidence="2" id="KW-1185">Reference proteome</keyword>
<dbReference type="InterPro" id="IPR023198">
    <property type="entry name" value="PGP-like_dom2"/>
</dbReference>
<dbReference type="Proteomes" id="UP000011135">
    <property type="component" value="Unassembled WGS sequence"/>
</dbReference>
<comment type="caution">
    <text evidence="1">The sequence shown here is derived from an EMBL/GenBank/DDBJ whole genome shotgun (WGS) entry which is preliminary data.</text>
</comment>
<dbReference type="InterPro" id="IPR036412">
    <property type="entry name" value="HAD-like_sf"/>
</dbReference>
<dbReference type="eggNOG" id="COG1011">
    <property type="taxonomic scope" value="Bacteria"/>
</dbReference>
<keyword evidence="1" id="KW-0378">Hydrolase</keyword>
<dbReference type="InterPro" id="IPR023214">
    <property type="entry name" value="HAD_sf"/>
</dbReference>
<gene>
    <name evidence="1" type="ORF">C900_00516</name>
</gene>